<accession>A0ABW5EVI8</accession>
<dbReference type="Proteomes" id="UP001597287">
    <property type="component" value="Unassembled WGS sequence"/>
</dbReference>
<proteinExistence type="predicted"/>
<comment type="caution">
    <text evidence="2">The sequence shown here is derived from an EMBL/GenBank/DDBJ whole genome shotgun (WGS) entry which is preliminary data.</text>
</comment>
<gene>
    <name evidence="2" type="ORF">ACFSPV_24455</name>
</gene>
<keyword evidence="1" id="KW-0732">Signal</keyword>
<sequence length="194" mass="20172">MNYAITLLTVASCLLGSSAHAQAVSPMEFEMQATMLAPKGVVTSCGVSFNGAAIKPGTTLEADQIAGSVAIHVDAPSMVKAGHQITSMENGKMVTRMVGDQVAWIRIEGGTPLAPLNGKIVPGDAPPYHLFSVAGASAVTAIAAILASKTIWIGFTEKGASSRIFSGRMRKDSAVVQQFTACINELRGKQPATR</sequence>
<feature type="chain" id="PRO_5047266488" evidence="1">
    <location>
        <begin position="22"/>
        <end position="194"/>
    </location>
</feature>
<dbReference type="RefSeq" id="WP_380104845.1">
    <property type="nucleotide sequence ID" value="NZ_JBHSIH010000001.1"/>
</dbReference>
<evidence type="ECO:0000313" key="2">
    <source>
        <dbReference type="EMBL" id="MFD2321836.1"/>
    </source>
</evidence>
<reference evidence="3" key="1">
    <citation type="journal article" date="2019" name="Int. J. Syst. Evol. Microbiol.">
        <title>The Global Catalogue of Microorganisms (GCM) 10K type strain sequencing project: providing services to taxonomists for standard genome sequencing and annotation.</title>
        <authorList>
            <consortium name="The Broad Institute Genomics Platform"/>
            <consortium name="The Broad Institute Genome Sequencing Center for Infectious Disease"/>
            <person name="Wu L."/>
            <person name="Ma J."/>
        </authorList>
    </citation>
    <scope>NUCLEOTIDE SEQUENCE [LARGE SCALE GENOMIC DNA]</scope>
    <source>
        <strain evidence="3">CCUG 62793</strain>
    </source>
</reference>
<organism evidence="2 3">
    <name type="scientific">Delftia deserti</name>
    <dbReference type="NCBI Taxonomy" id="1651218"/>
    <lineage>
        <taxon>Bacteria</taxon>
        <taxon>Pseudomonadati</taxon>
        <taxon>Pseudomonadota</taxon>
        <taxon>Betaproteobacteria</taxon>
        <taxon>Burkholderiales</taxon>
        <taxon>Comamonadaceae</taxon>
        <taxon>Delftia</taxon>
    </lineage>
</organism>
<name>A0ABW5EVI8_9BURK</name>
<evidence type="ECO:0000256" key="1">
    <source>
        <dbReference type="SAM" id="SignalP"/>
    </source>
</evidence>
<evidence type="ECO:0000313" key="3">
    <source>
        <dbReference type="Proteomes" id="UP001597287"/>
    </source>
</evidence>
<protein>
    <submittedName>
        <fullName evidence="2">Uncharacterized protein</fullName>
    </submittedName>
</protein>
<dbReference type="EMBL" id="JBHUIG010000030">
    <property type="protein sequence ID" value="MFD2321836.1"/>
    <property type="molecule type" value="Genomic_DNA"/>
</dbReference>
<feature type="signal peptide" evidence="1">
    <location>
        <begin position="1"/>
        <end position="21"/>
    </location>
</feature>
<keyword evidence="3" id="KW-1185">Reference proteome</keyword>